<dbReference type="EMBL" id="JACIJF010000022">
    <property type="protein sequence ID" value="MBB5712659.1"/>
    <property type="molecule type" value="Genomic_DNA"/>
</dbReference>
<protein>
    <submittedName>
        <fullName evidence="2">Transposase</fullName>
    </submittedName>
</protein>
<dbReference type="InterPro" id="IPR052909">
    <property type="entry name" value="Transposase_6_like"/>
</dbReference>
<dbReference type="PANTHER" id="PTHR46637">
    <property type="entry name" value="TIS1421-TRANSPOSASE PROTEIN A"/>
    <property type="match status" value="1"/>
</dbReference>
<sequence length="112" mass="12809">MSNLYWLTHEQMARLRHCPKCDGKPRADDRPVLSGIFFVNRNGLRWREAPKDYGRHKTLYNRWKRWGETGVFIRIMEGLAAAGAQPKTVMLDATYLKACRTASKVAMPGSSP</sequence>
<evidence type="ECO:0000313" key="2">
    <source>
        <dbReference type="EMBL" id="MBB5712659.1"/>
    </source>
</evidence>
<keyword evidence="3" id="KW-1185">Reference proteome</keyword>
<dbReference type="Pfam" id="PF13340">
    <property type="entry name" value="DUF4096"/>
    <property type="match status" value="1"/>
</dbReference>
<gene>
    <name evidence="2" type="ORF">FHT02_003919</name>
</gene>
<dbReference type="AlphaFoldDB" id="A0A840YSI8"/>
<name>A0A840YSI8_9SPHN</name>
<dbReference type="InterPro" id="IPR025161">
    <property type="entry name" value="IS402-like_dom"/>
</dbReference>
<evidence type="ECO:0000259" key="1">
    <source>
        <dbReference type="Pfam" id="PF13340"/>
    </source>
</evidence>
<comment type="caution">
    <text evidence="2">The sequence shown here is derived from an EMBL/GenBank/DDBJ whole genome shotgun (WGS) entry which is preliminary data.</text>
</comment>
<evidence type="ECO:0000313" key="3">
    <source>
        <dbReference type="Proteomes" id="UP000527143"/>
    </source>
</evidence>
<dbReference type="Proteomes" id="UP000527143">
    <property type="component" value="Unassembled WGS sequence"/>
</dbReference>
<accession>A0A840YSI8</accession>
<proteinExistence type="predicted"/>
<dbReference type="PANTHER" id="PTHR46637:SF1">
    <property type="entry name" value="BLL5188 PROTEIN"/>
    <property type="match status" value="1"/>
</dbReference>
<reference evidence="2 3" key="1">
    <citation type="submission" date="2020-08" db="EMBL/GenBank/DDBJ databases">
        <title>Genomic Encyclopedia of Type Strains, Phase IV (KMG-IV): sequencing the most valuable type-strain genomes for metagenomic binning, comparative biology and taxonomic classification.</title>
        <authorList>
            <person name="Goeker M."/>
        </authorList>
    </citation>
    <scope>NUCLEOTIDE SEQUENCE [LARGE SCALE GENOMIC DNA]</scope>
    <source>
        <strain evidence="2 3">DSM 26736</strain>
    </source>
</reference>
<feature type="domain" description="Insertion element IS402-like" evidence="1">
    <location>
        <begin position="10"/>
        <end position="76"/>
    </location>
</feature>
<organism evidence="2 3">
    <name type="scientific">Sphingomonas xinjiangensis</name>
    <dbReference type="NCBI Taxonomy" id="643568"/>
    <lineage>
        <taxon>Bacteria</taxon>
        <taxon>Pseudomonadati</taxon>
        <taxon>Pseudomonadota</taxon>
        <taxon>Alphaproteobacteria</taxon>
        <taxon>Sphingomonadales</taxon>
        <taxon>Sphingomonadaceae</taxon>
        <taxon>Sphingomonas</taxon>
    </lineage>
</organism>